<reference evidence="1 2" key="1">
    <citation type="submission" date="2013-11" db="EMBL/GenBank/DDBJ databases">
        <title>Opisthorchis viverrini - life in the bile duct.</title>
        <authorList>
            <person name="Young N.D."/>
            <person name="Nagarajan N."/>
            <person name="Lin S.J."/>
            <person name="Korhonen P.K."/>
            <person name="Jex A.R."/>
            <person name="Hall R.S."/>
            <person name="Safavi-Hemami H."/>
            <person name="Kaewkong W."/>
            <person name="Bertrand D."/>
            <person name="Gao S."/>
            <person name="Seet Q."/>
            <person name="Wongkham S."/>
            <person name="Teh B.T."/>
            <person name="Wongkham C."/>
            <person name="Intapan P.M."/>
            <person name="Maleewong W."/>
            <person name="Yang X."/>
            <person name="Hu M."/>
            <person name="Wang Z."/>
            <person name="Hofmann A."/>
            <person name="Sternberg P.W."/>
            <person name="Tan P."/>
            <person name="Wang J."/>
            <person name="Gasser R.B."/>
        </authorList>
    </citation>
    <scope>NUCLEOTIDE SEQUENCE [LARGE SCALE GENOMIC DNA]</scope>
</reference>
<dbReference type="OrthoDB" id="329563at2759"/>
<dbReference type="GeneID" id="20314579"/>
<organism evidence="1 2">
    <name type="scientific">Opisthorchis viverrini</name>
    <name type="common">Southeast Asian liver fluke</name>
    <dbReference type="NCBI Taxonomy" id="6198"/>
    <lineage>
        <taxon>Eukaryota</taxon>
        <taxon>Metazoa</taxon>
        <taxon>Spiralia</taxon>
        <taxon>Lophotrochozoa</taxon>
        <taxon>Platyhelminthes</taxon>
        <taxon>Trematoda</taxon>
        <taxon>Digenea</taxon>
        <taxon>Opisthorchiida</taxon>
        <taxon>Opisthorchiata</taxon>
        <taxon>Opisthorchiidae</taxon>
        <taxon>Opisthorchis</taxon>
    </lineage>
</organism>
<gene>
    <name evidence="1" type="ORF">T265_00391</name>
</gene>
<dbReference type="RefSeq" id="XP_009162400.1">
    <property type="nucleotide sequence ID" value="XM_009164136.1"/>
</dbReference>
<name>A0A075AD11_OPIVI</name>
<proteinExistence type="predicted"/>
<dbReference type="KEGG" id="ovi:T265_00391"/>
<keyword evidence="2" id="KW-1185">Reference proteome</keyword>
<dbReference type="AlphaFoldDB" id="A0A075AD11"/>
<accession>A0A075AD11</accession>
<evidence type="ECO:0000313" key="2">
    <source>
        <dbReference type="Proteomes" id="UP000054324"/>
    </source>
</evidence>
<dbReference type="CTD" id="20314579"/>
<dbReference type="EMBL" id="KL596621">
    <property type="protein sequence ID" value="KER33960.1"/>
    <property type="molecule type" value="Genomic_DNA"/>
</dbReference>
<protein>
    <submittedName>
        <fullName evidence="1">Uncharacterized protein</fullName>
    </submittedName>
</protein>
<sequence>MSLVIGIAYEPRARTLPKKAQSSHSTRLDSSRFHFALPRYDLFPANLSLTGYRGKAQIRVIDVVIALTWQASFAPQPNSTNICLRLSDHINRLQHFVTETPSNQEYLASALISPDSKLAYKTKLTNTHLGWNTEKWIDKCIGNAEHQKAKIPKKLFNRYTLSVPSFHTTRRKYEGWKTARLPKPRQEKSRCRGGFEPRTFRRNNPSVYSCHATRRKHEAWDTARLPKQKLRRGGRVRTTDVSVSKFDL</sequence>
<evidence type="ECO:0000313" key="1">
    <source>
        <dbReference type="EMBL" id="KER33960.1"/>
    </source>
</evidence>
<dbReference type="Proteomes" id="UP000054324">
    <property type="component" value="Unassembled WGS sequence"/>
</dbReference>